<dbReference type="InterPro" id="IPR003661">
    <property type="entry name" value="HisK_dim/P_dom"/>
</dbReference>
<dbReference type="CDD" id="cd00082">
    <property type="entry name" value="HisKA"/>
    <property type="match status" value="1"/>
</dbReference>
<dbReference type="GO" id="GO:0005524">
    <property type="term" value="F:ATP binding"/>
    <property type="evidence" value="ECO:0007669"/>
    <property type="project" value="UniProtKB-KW"/>
</dbReference>
<feature type="domain" description="Histidine kinase" evidence="10">
    <location>
        <begin position="188"/>
        <end position="388"/>
    </location>
</feature>
<gene>
    <name evidence="11" type="ORF">B0A70_07150</name>
    <name evidence="12" type="ORF">SAMN05421796_103269</name>
</gene>
<keyword evidence="14" id="KW-1185">Reference proteome</keyword>
<keyword evidence="5" id="KW-0547">Nucleotide-binding</keyword>
<dbReference type="SUPFAM" id="SSF55874">
    <property type="entry name" value="ATPase domain of HSP90 chaperone/DNA topoisomerase II/histidine kinase"/>
    <property type="match status" value="1"/>
</dbReference>
<keyword evidence="3" id="KW-0597">Phosphoprotein</keyword>
<dbReference type="Gene3D" id="3.30.565.10">
    <property type="entry name" value="Histidine kinase-like ATPase, C-terminal domain"/>
    <property type="match status" value="1"/>
</dbReference>
<organism evidence="12 13">
    <name type="scientific">Chryseobacterium piscicola</name>
    <dbReference type="NCBI Taxonomy" id="551459"/>
    <lineage>
        <taxon>Bacteria</taxon>
        <taxon>Pseudomonadati</taxon>
        <taxon>Bacteroidota</taxon>
        <taxon>Flavobacteriia</taxon>
        <taxon>Flavobacteriales</taxon>
        <taxon>Weeksellaceae</taxon>
        <taxon>Chryseobacterium group</taxon>
        <taxon>Chryseobacterium</taxon>
    </lineage>
</organism>
<dbReference type="OrthoDB" id="9815750at2"/>
<dbReference type="SMART" id="SM00387">
    <property type="entry name" value="HATPase_c"/>
    <property type="match status" value="1"/>
</dbReference>
<dbReference type="EC" id="2.7.13.3" evidence="2"/>
<keyword evidence="9" id="KW-0812">Transmembrane</keyword>
<reference evidence="11 14" key="1">
    <citation type="submission" date="2016-11" db="EMBL/GenBank/DDBJ databases">
        <title>Whole genomes of Flavobacteriaceae.</title>
        <authorList>
            <person name="Stine C."/>
            <person name="Li C."/>
            <person name="Tadesse D."/>
        </authorList>
    </citation>
    <scope>NUCLEOTIDE SEQUENCE [LARGE SCALE GENOMIC DNA]</scope>
    <source>
        <strain evidence="11 14">DSM 21068</strain>
    </source>
</reference>
<dbReference type="PANTHER" id="PTHR43065">
    <property type="entry name" value="SENSOR HISTIDINE KINASE"/>
    <property type="match status" value="1"/>
</dbReference>
<proteinExistence type="predicted"/>
<dbReference type="EMBL" id="FTOJ01000003">
    <property type="protein sequence ID" value="SIS79709.1"/>
    <property type="molecule type" value="Genomic_DNA"/>
</dbReference>
<evidence type="ECO:0000313" key="14">
    <source>
        <dbReference type="Proteomes" id="UP000238314"/>
    </source>
</evidence>
<dbReference type="PRINTS" id="PR00344">
    <property type="entry name" value="BCTRLSENSOR"/>
</dbReference>
<keyword evidence="9" id="KW-1133">Transmembrane helix</keyword>
<comment type="catalytic activity">
    <reaction evidence="1">
        <text>ATP + protein L-histidine = ADP + protein N-phospho-L-histidine.</text>
        <dbReference type="EC" id="2.7.13.3"/>
    </reaction>
</comment>
<sequence>MKNRPFLARLSNWFVFTILTVIVVALIVSSNILINNLRNKEAERIKVFATAIKIMQGTEQTSSETMDLIFAILNENDQIPTILADENKNPLIYEGSSRNIPQEILDNPKELKKLIVKMESNYAPIEIEITKGDKQLLFYDNSKLLSDLRYYPYFLGLFIISYLAFIFWFLRTIKKTDEGYLWAGLAKETAHQIGTPLSSMIGWMEIMKLETPDSEGVHEIEKDIERLRTISERFSKIGSVPELNDMNLNATIKENYDYLKTRISRKVDFTIHLPTYPVLVPHNKILISWVIENLVKNAVDAMKGEGKLQIWMMGKNKNILIEVKDNGSGMTHNQALNAFKPGYSTKKRGWGLGLSLAKRVVQEYHNGDIKISQTELGKGTTFRISIRK</sequence>
<evidence type="ECO:0000256" key="8">
    <source>
        <dbReference type="ARBA" id="ARBA00023012"/>
    </source>
</evidence>
<dbReference type="Pfam" id="PF02518">
    <property type="entry name" value="HATPase_c"/>
    <property type="match status" value="1"/>
</dbReference>
<dbReference type="InterPro" id="IPR004358">
    <property type="entry name" value="Sig_transdc_His_kin-like_C"/>
</dbReference>
<dbReference type="PANTHER" id="PTHR43065:SF46">
    <property type="entry name" value="C4-DICARBOXYLATE TRANSPORT SENSOR PROTEIN DCTB"/>
    <property type="match status" value="1"/>
</dbReference>
<protein>
    <recommendedName>
        <fullName evidence="2">histidine kinase</fullName>
        <ecNumber evidence="2">2.7.13.3</ecNumber>
    </recommendedName>
</protein>
<evidence type="ECO:0000256" key="5">
    <source>
        <dbReference type="ARBA" id="ARBA00022741"/>
    </source>
</evidence>
<evidence type="ECO:0000256" key="9">
    <source>
        <dbReference type="SAM" id="Phobius"/>
    </source>
</evidence>
<reference evidence="13" key="3">
    <citation type="submission" date="2017-01" db="EMBL/GenBank/DDBJ databases">
        <authorList>
            <person name="Varghese N."/>
            <person name="Submissions S."/>
        </authorList>
    </citation>
    <scope>NUCLEOTIDE SEQUENCE [LARGE SCALE GENOMIC DNA]</scope>
    <source>
        <strain evidence="13">DSM 21068</strain>
    </source>
</reference>
<dbReference type="PROSITE" id="PS50109">
    <property type="entry name" value="HIS_KIN"/>
    <property type="match status" value="1"/>
</dbReference>
<keyword evidence="7" id="KW-0067">ATP-binding</keyword>
<keyword evidence="8" id="KW-0902">Two-component regulatory system</keyword>
<evidence type="ECO:0000313" key="13">
    <source>
        <dbReference type="Proteomes" id="UP000186246"/>
    </source>
</evidence>
<evidence type="ECO:0000256" key="6">
    <source>
        <dbReference type="ARBA" id="ARBA00022777"/>
    </source>
</evidence>
<dbReference type="InterPro" id="IPR003594">
    <property type="entry name" value="HATPase_dom"/>
</dbReference>
<dbReference type="Proteomes" id="UP000186246">
    <property type="component" value="Unassembled WGS sequence"/>
</dbReference>
<keyword evidence="9" id="KW-0472">Membrane</keyword>
<evidence type="ECO:0000313" key="11">
    <source>
        <dbReference type="EMBL" id="PQA94876.1"/>
    </source>
</evidence>
<reference evidence="12" key="2">
    <citation type="submission" date="2017-01" db="EMBL/GenBank/DDBJ databases">
        <authorList>
            <person name="Mah S.A."/>
            <person name="Swanson W.J."/>
            <person name="Moy G.W."/>
            <person name="Vacquier V.D."/>
        </authorList>
    </citation>
    <scope>NUCLEOTIDE SEQUENCE [LARGE SCALE GENOMIC DNA]</scope>
    <source>
        <strain evidence="12">DSM 21068</strain>
    </source>
</reference>
<keyword evidence="4" id="KW-0808">Transferase</keyword>
<name>A0A1N7M111_9FLAO</name>
<feature type="transmembrane region" description="Helical" evidence="9">
    <location>
        <begin position="150"/>
        <end position="170"/>
    </location>
</feature>
<evidence type="ECO:0000313" key="12">
    <source>
        <dbReference type="EMBL" id="SIS79709.1"/>
    </source>
</evidence>
<dbReference type="AlphaFoldDB" id="A0A1N7M111"/>
<dbReference type="Proteomes" id="UP000238314">
    <property type="component" value="Unassembled WGS sequence"/>
</dbReference>
<evidence type="ECO:0000256" key="1">
    <source>
        <dbReference type="ARBA" id="ARBA00000085"/>
    </source>
</evidence>
<keyword evidence="6 12" id="KW-0418">Kinase</keyword>
<evidence type="ECO:0000256" key="7">
    <source>
        <dbReference type="ARBA" id="ARBA00022840"/>
    </source>
</evidence>
<dbReference type="STRING" id="551459.SAMN05421796_103269"/>
<evidence type="ECO:0000256" key="2">
    <source>
        <dbReference type="ARBA" id="ARBA00012438"/>
    </source>
</evidence>
<dbReference type="InterPro" id="IPR036890">
    <property type="entry name" value="HATPase_C_sf"/>
</dbReference>
<dbReference type="EMBL" id="MUGO01000009">
    <property type="protein sequence ID" value="PQA94876.1"/>
    <property type="molecule type" value="Genomic_DNA"/>
</dbReference>
<dbReference type="RefSeq" id="WP_076451323.1">
    <property type="nucleotide sequence ID" value="NZ_FTOJ01000003.1"/>
</dbReference>
<evidence type="ECO:0000259" key="10">
    <source>
        <dbReference type="PROSITE" id="PS50109"/>
    </source>
</evidence>
<dbReference type="GO" id="GO:0000155">
    <property type="term" value="F:phosphorelay sensor kinase activity"/>
    <property type="evidence" value="ECO:0007669"/>
    <property type="project" value="InterPro"/>
</dbReference>
<evidence type="ECO:0000256" key="4">
    <source>
        <dbReference type="ARBA" id="ARBA00022679"/>
    </source>
</evidence>
<accession>A0A1N7M111</accession>
<evidence type="ECO:0000256" key="3">
    <source>
        <dbReference type="ARBA" id="ARBA00022553"/>
    </source>
</evidence>
<feature type="transmembrane region" description="Helical" evidence="9">
    <location>
        <begin position="12"/>
        <end position="34"/>
    </location>
</feature>
<dbReference type="InterPro" id="IPR005467">
    <property type="entry name" value="His_kinase_dom"/>
</dbReference>